<evidence type="ECO:0000313" key="9">
    <source>
        <dbReference type="Proteomes" id="UP000000483"/>
    </source>
</evidence>
<dbReference type="Gene3D" id="3.30.70.20">
    <property type="match status" value="1"/>
</dbReference>
<proteinExistence type="predicted"/>
<reference evidence="8 9" key="1">
    <citation type="journal article" date="2011" name="Stand. Genomic Sci.">
        <title>Complete genome sequence of the acetate-degrading sulfate reducer Desulfobacca acetoxidans type strain (ASRB2).</title>
        <authorList>
            <person name="Goker M."/>
            <person name="Teshima H."/>
            <person name="Lapidus A."/>
            <person name="Nolan M."/>
            <person name="Lucas S."/>
            <person name="Hammon N."/>
            <person name="Deshpande S."/>
            <person name="Cheng J.F."/>
            <person name="Tapia R."/>
            <person name="Han C."/>
            <person name="Goodwin L."/>
            <person name="Pitluck S."/>
            <person name="Huntemann M."/>
            <person name="Liolios K."/>
            <person name="Ivanova N."/>
            <person name="Pagani I."/>
            <person name="Mavromatis K."/>
            <person name="Ovchinikova G."/>
            <person name="Pati A."/>
            <person name="Chen A."/>
            <person name="Palaniappan K."/>
            <person name="Land M."/>
            <person name="Hauser L."/>
            <person name="Brambilla E.M."/>
            <person name="Rohde M."/>
            <person name="Spring S."/>
            <person name="Detter J.C."/>
            <person name="Woyke T."/>
            <person name="Bristow J."/>
            <person name="Eisen J.A."/>
            <person name="Markowitz V."/>
            <person name="Hugenholtz P."/>
            <person name="Kyrpides N.C."/>
            <person name="Klenk H.P."/>
        </authorList>
    </citation>
    <scope>NUCLEOTIDE SEQUENCE [LARGE SCALE GENOMIC DNA]</scope>
    <source>
        <strain evidence="9">ATCC 700848 / DSM 11109 / ASRB2</strain>
    </source>
</reference>
<evidence type="ECO:0000256" key="5">
    <source>
        <dbReference type="ARBA" id="ARBA00023014"/>
    </source>
</evidence>
<dbReference type="GO" id="GO:0016020">
    <property type="term" value="C:membrane"/>
    <property type="evidence" value="ECO:0007669"/>
    <property type="project" value="InterPro"/>
</dbReference>
<evidence type="ECO:0000256" key="4">
    <source>
        <dbReference type="ARBA" id="ARBA00023004"/>
    </source>
</evidence>
<keyword evidence="9" id="KW-1185">Reference proteome</keyword>
<feature type="domain" description="4Fe-4S ferredoxin-type" evidence="7">
    <location>
        <begin position="160"/>
        <end position="189"/>
    </location>
</feature>
<keyword evidence="4" id="KW-0408">Iron</keyword>
<dbReference type="InterPro" id="IPR050157">
    <property type="entry name" value="PSI_iron-sulfur_center"/>
</dbReference>
<dbReference type="InterPro" id="IPR017900">
    <property type="entry name" value="4Fe4S_Fe_S_CS"/>
</dbReference>
<dbReference type="PANTHER" id="PTHR24960">
    <property type="entry name" value="PHOTOSYSTEM I IRON-SULFUR CENTER-RELATED"/>
    <property type="match status" value="1"/>
</dbReference>
<dbReference type="Gene3D" id="3.10.20.740">
    <property type="match status" value="1"/>
</dbReference>
<dbReference type="Pfam" id="PF12838">
    <property type="entry name" value="Fer4_7"/>
    <property type="match status" value="1"/>
</dbReference>
<name>F2NBY7_DESAR</name>
<dbReference type="GO" id="GO:0008137">
    <property type="term" value="F:NADH dehydrogenase (ubiquinone) activity"/>
    <property type="evidence" value="ECO:0007669"/>
    <property type="project" value="InterPro"/>
</dbReference>
<dbReference type="eggNOG" id="COG3383">
    <property type="taxonomic scope" value="Bacteria"/>
</dbReference>
<keyword evidence="5" id="KW-0411">Iron-sulfur</keyword>
<dbReference type="Proteomes" id="UP000000483">
    <property type="component" value="Chromosome"/>
</dbReference>
<dbReference type="InterPro" id="IPR036010">
    <property type="entry name" value="2Fe-2S_ferredoxin-like_sf"/>
</dbReference>
<reference evidence="9" key="2">
    <citation type="submission" date="2011-03" db="EMBL/GenBank/DDBJ databases">
        <title>The complete genome of Desulfobacca acetoxidans DSM 11109.</title>
        <authorList>
            <consortium name="US DOE Joint Genome Institute (JGI-PGF)"/>
            <person name="Lucas S."/>
            <person name="Copeland A."/>
            <person name="Lapidus A."/>
            <person name="Bruce D."/>
            <person name="Goodwin L."/>
            <person name="Pitluck S."/>
            <person name="Peters L."/>
            <person name="Kyrpides N."/>
            <person name="Mavromatis K."/>
            <person name="Ivanova N."/>
            <person name="Ovchinnikova G."/>
            <person name="Teshima H."/>
            <person name="Detter J.C."/>
            <person name="Han C."/>
            <person name="Land M."/>
            <person name="Hauser L."/>
            <person name="Markowitz V."/>
            <person name="Cheng J.-F."/>
            <person name="Hugenholtz P."/>
            <person name="Woyke T."/>
            <person name="Wu D."/>
            <person name="Spring S."/>
            <person name="Schueler E."/>
            <person name="Brambilla E."/>
            <person name="Klenk H.-P."/>
            <person name="Eisen J.A."/>
        </authorList>
    </citation>
    <scope>NUCLEOTIDE SEQUENCE [LARGE SCALE GENOMIC DNA]</scope>
    <source>
        <strain evidence="9">ATCC 700848 / DSM 11109 / ASRB2</strain>
    </source>
</reference>
<dbReference type="Pfam" id="PF13510">
    <property type="entry name" value="Fer2_4"/>
    <property type="match status" value="1"/>
</dbReference>
<dbReference type="InterPro" id="IPR017896">
    <property type="entry name" value="4Fe4S_Fe-S-bd"/>
</dbReference>
<dbReference type="EMBL" id="CP002629">
    <property type="protein sequence ID" value="AEB08064.1"/>
    <property type="molecule type" value="Genomic_DNA"/>
</dbReference>
<evidence type="ECO:0000259" key="6">
    <source>
        <dbReference type="PROSITE" id="PS51085"/>
    </source>
</evidence>
<dbReference type="GO" id="GO:0051539">
    <property type="term" value="F:4 iron, 4 sulfur cluster binding"/>
    <property type="evidence" value="ECO:0007669"/>
    <property type="project" value="UniProtKB-KW"/>
</dbReference>
<dbReference type="PROSITE" id="PS51085">
    <property type="entry name" value="2FE2S_FER_2"/>
    <property type="match status" value="1"/>
</dbReference>
<evidence type="ECO:0000259" key="7">
    <source>
        <dbReference type="PROSITE" id="PS51379"/>
    </source>
</evidence>
<dbReference type="CDD" id="cd00207">
    <property type="entry name" value="fer2"/>
    <property type="match status" value="1"/>
</dbReference>
<protein>
    <submittedName>
        <fullName evidence="8">4Fe-4S ferredoxin iron-sulfur binding domain-containing protein</fullName>
    </submittedName>
</protein>
<dbReference type="SUPFAM" id="SSF54292">
    <property type="entry name" value="2Fe-2S ferredoxin-like"/>
    <property type="match status" value="1"/>
</dbReference>
<feature type="domain" description="2Fe-2S ferredoxin-type" evidence="6">
    <location>
        <begin position="1"/>
        <end position="80"/>
    </location>
</feature>
<dbReference type="PROSITE" id="PS00641">
    <property type="entry name" value="COMPLEX1_75K_1"/>
    <property type="match status" value="1"/>
</dbReference>
<dbReference type="FunFam" id="3.30.70.20:FF:000035">
    <property type="entry name" value="Iron hydrogenase 1"/>
    <property type="match status" value="1"/>
</dbReference>
<keyword evidence="3" id="KW-0677">Repeat</keyword>
<evidence type="ECO:0000313" key="8">
    <source>
        <dbReference type="EMBL" id="AEB08064.1"/>
    </source>
</evidence>
<evidence type="ECO:0000256" key="2">
    <source>
        <dbReference type="ARBA" id="ARBA00022723"/>
    </source>
</evidence>
<dbReference type="RefSeq" id="WP_013705177.1">
    <property type="nucleotide sequence ID" value="NC_015388.1"/>
</dbReference>
<accession>F2NBY7</accession>
<dbReference type="KEGG" id="dao:Desac_0167"/>
<keyword evidence="1" id="KW-0004">4Fe-4S</keyword>
<dbReference type="GO" id="GO:0042773">
    <property type="term" value="P:ATP synthesis coupled electron transport"/>
    <property type="evidence" value="ECO:0007669"/>
    <property type="project" value="InterPro"/>
</dbReference>
<dbReference type="GO" id="GO:0046872">
    <property type="term" value="F:metal ion binding"/>
    <property type="evidence" value="ECO:0007669"/>
    <property type="project" value="UniProtKB-KW"/>
</dbReference>
<dbReference type="AlphaFoldDB" id="F2NBY7"/>
<dbReference type="PROSITE" id="PS51379">
    <property type="entry name" value="4FE4S_FER_2"/>
    <property type="match status" value="2"/>
</dbReference>
<sequence length="262" mass="28459">MINLTVNGRPVTVPEGTRVLQAVRAAGVALPTLCYHEGLAPYGACRLCMVTLTSPPPSKLIAACVYPAAAGMIVNTETPEAVGSRRLVLELLLGRCPQSGVIKNLAAAMGVKESRFQVSRTEGDMDLCVLCGLCVRVCQEAIGASAISFVGRGGNRRVSTPFEMHSEACIGCGACAEICPTGAIRMEDKGPWRILYTWHTRVELQPCPQCGRFFVPQEMAFLPEQCPEIESLWRLCPACRQQRAARQWMQLLPLDRPGTRGD</sequence>
<dbReference type="PROSITE" id="PS00198">
    <property type="entry name" value="4FE4S_FER_1"/>
    <property type="match status" value="1"/>
</dbReference>
<keyword evidence="2" id="KW-0479">Metal-binding</keyword>
<feature type="domain" description="4Fe-4S ferredoxin-type" evidence="7">
    <location>
        <begin position="119"/>
        <end position="147"/>
    </location>
</feature>
<dbReference type="InterPro" id="IPR001041">
    <property type="entry name" value="2Fe-2S_ferredoxin-type"/>
</dbReference>
<evidence type="ECO:0000256" key="1">
    <source>
        <dbReference type="ARBA" id="ARBA00022485"/>
    </source>
</evidence>
<dbReference type="SUPFAM" id="SSF54862">
    <property type="entry name" value="4Fe-4S ferredoxins"/>
    <property type="match status" value="1"/>
</dbReference>
<evidence type="ECO:0000256" key="3">
    <source>
        <dbReference type="ARBA" id="ARBA00022737"/>
    </source>
</evidence>
<dbReference type="InterPro" id="IPR000283">
    <property type="entry name" value="NADH_UbQ_OxRdtase_75kDa_su_CS"/>
</dbReference>
<dbReference type="OrthoDB" id="9816402at2"/>
<gene>
    <name evidence="8" type="ordered locus">Desac_0167</name>
</gene>
<dbReference type="HOGENOM" id="CLU_000422_11_3_7"/>
<dbReference type="STRING" id="880072.Desac_0167"/>
<organism evidence="8 9">
    <name type="scientific">Desulfobacca acetoxidans (strain ATCC 700848 / DSM 11109 / ASRB2)</name>
    <dbReference type="NCBI Taxonomy" id="880072"/>
    <lineage>
        <taxon>Bacteria</taxon>
        <taxon>Pseudomonadati</taxon>
        <taxon>Thermodesulfobacteriota</taxon>
        <taxon>Desulfobaccia</taxon>
        <taxon>Desulfobaccales</taxon>
        <taxon>Desulfobaccaceae</taxon>
        <taxon>Desulfobacca</taxon>
    </lineage>
</organism>
<dbReference type="PANTHER" id="PTHR24960:SF84">
    <property type="entry name" value="HYDROGENASE SUBUNIT"/>
    <property type="match status" value="1"/>
</dbReference>